<evidence type="ECO:0000313" key="2">
    <source>
        <dbReference type="Proteomes" id="UP001438077"/>
    </source>
</evidence>
<keyword evidence="2" id="KW-1185">Reference proteome</keyword>
<dbReference type="InterPro" id="IPR009052">
    <property type="entry name" value="DNA_pol_III_theta_bac"/>
</dbReference>
<proteinExistence type="predicted"/>
<dbReference type="InterPro" id="IPR036745">
    <property type="entry name" value="PolIII_theta_sf"/>
</dbReference>
<sequence>MKNLAELTQEEKDKINVDLSASGVAYKERLNIPVVASEVERQQPVHLREHFNKRLAFYRERSKKLPDGNSVQYLKIE</sequence>
<dbReference type="RefSeq" id="WP_185900900.1">
    <property type="nucleotide sequence ID" value="NZ_CP095785.1"/>
</dbReference>
<accession>A0ABZ3EIA9</accession>
<dbReference type="Pfam" id="PF06440">
    <property type="entry name" value="DNA_pol3_theta"/>
    <property type="match status" value="1"/>
</dbReference>
<gene>
    <name evidence="1" type="ORF">MYW70_10515</name>
</gene>
<dbReference type="Proteomes" id="UP001438077">
    <property type="component" value="Chromosome"/>
</dbReference>
<protein>
    <submittedName>
        <fullName evidence="1">DNA polymerase III subunit theta</fullName>
    </submittedName>
</protein>
<dbReference type="SUPFAM" id="SSF46575">
    <property type="entry name" value="DNA polymerase III theta subunit-like"/>
    <property type="match status" value="1"/>
</dbReference>
<name>A0ABZ3EIA9_9GAMM</name>
<dbReference type="EMBL" id="CP095785">
    <property type="protein sequence ID" value="XAG30403.1"/>
    <property type="molecule type" value="Genomic_DNA"/>
</dbReference>
<dbReference type="NCBIfam" id="NF008207">
    <property type="entry name" value="PRK10969.1"/>
    <property type="match status" value="1"/>
</dbReference>
<evidence type="ECO:0000313" key="1">
    <source>
        <dbReference type="EMBL" id="XAG30403.1"/>
    </source>
</evidence>
<dbReference type="Gene3D" id="1.20.58.250">
    <property type="entry name" value="DNA polymerase III-theta"/>
    <property type="match status" value="1"/>
</dbReference>
<organism evidence="1 2">
    <name type="scientific">Proteus faecis</name>
    <dbReference type="NCBI Taxonomy" id="2050967"/>
    <lineage>
        <taxon>Bacteria</taxon>
        <taxon>Pseudomonadati</taxon>
        <taxon>Pseudomonadota</taxon>
        <taxon>Gammaproteobacteria</taxon>
        <taxon>Enterobacterales</taxon>
        <taxon>Morganellaceae</taxon>
        <taxon>Proteus</taxon>
    </lineage>
</organism>
<reference evidence="1 2" key="1">
    <citation type="submission" date="2022-03" db="EMBL/GenBank/DDBJ databases">
        <title>Sea Food Isolates.</title>
        <authorList>
            <person name="Li C."/>
        </authorList>
    </citation>
    <scope>NUCLEOTIDE SEQUENCE [LARGE SCALE GENOMIC DNA]</scope>
    <source>
        <strain evidence="1 2">19MO01SH08</strain>
    </source>
</reference>